<dbReference type="Pfam" id="PF02902">
    <property type="entry name" value="Peptidase_C48"/>
    <property type="match status" value="1"/>
</dbReference>
<comment type="caution">
    <text evidence="6">The sequence shown here is derived from an EMBL/GenBank/DDBJ whole genome shotgun (WGS) entry which is preliminary data.</text>
</comment>
<keyword evidence="3" id="KW-0378">Hydrolase</keyword>
<feature type="region of interest" description="Disordered" evidence="4">
    <location>
        <begin position="89"/>
        <end position="152"/>
    </location>
</feature>
<accession>A0A225V2W2</accession>
<dbReference type="GO" id="GO:0006508">
    <property type="term" value="P:proteolysis"/>
    <property type="evidence" value="ECO:0007669"/>
    <property type="project" value="UniProtKB-KW"/>
</dbReference>
<dbReference type="Gene3D" id="3.40.395.10">
    <property type="entry name" value="Adenoviral Proteinase, Chain A"/>
    <property type="match status" value="1"/>
</dbReference>
<evidence type="ECO:0000256" key="2">
    <source>
        <dbReference type="ARBA" id="ARBA00022670"/>
    </source>
</evidence>
<keyword evidence="7" id="KW-1185">Reference proteome</keyword>
<feature type="non-terminal residue" evidence="6">
    <location>
        <position position="1"/>
    </location>
</feature>
<evidence type="ECO:0000256" key="4">
    <source>
        <dbReference type="SAM" id="MobiDB-lite"/>
    </source>
</evidence>
<keyword evidence="2" id="KW-0645">Protease</keyword>
<name>A0A225V2W2_9STRA</name>
<sequence length="529" mass="59856">MYRNSRVGMDVNCNDDEEMSNVLCFTSHFVAEQIFDQYARSLANMGRYKFAVHDEVKYLVVVQGAARTRRFIWTNTARDLKRVKQLTYETFPRSSSSESDNKEDQDMLKDKRPQPIDSTNDKDSGSAASRIRLNPKTKKVGAPNKLKKVTAAGEQKDRKWYVQAKRGRKHAGEVTLEDLMEALTREQPSLHTTQRHLSGVIVKYGEVDGKKPKFRVMKNPVFTIDPFYILPPKLLAACVKCLPVSNTAEDAIEVHASQDTAPGVPKVKYSIAKEVVVIKDVGIYTREQIELFARVHNLKEVVDLGLGMQKWLTCEGIPSLPAVYHELGNKVAEEKVPNTFGGFLSVVESKKWTRKSDGGPVNQELRDRVLQLATEPGVETILIPLNFQNAHWCCVVVRVSVKRIWYYDPLNQASYLNAGNAVATQLKISGLQNYDLVQMNNSIQFDAYSCGVYMCWMFILLVAPVPPQDMSAYALPRRSFELFYYLLTGTLISLQEKLQRREDENVPVHPPATTEDKDEEDAVPTQVAQ</sequence>
<dbReference type="InterPro" id="IPR003653">
    <property type="entry name" value="Peptidase_C48_C"/>
</dbReference>
<feature type="compositionally biased region" description="Basic and acidic residues" evidence="4">
    <location>
        <begin position="99"/>
        <end position="124"/>
    </location>
</feature>
<dbReference type="InterPro" id="IPR038765">
    <property type="entry name" value="Papain-like_cys_pep_sf"/>
</dbReference>
<gene>
    <name evidence="6" type="ORF">PHMEG_00029540</name>
</gene>
<organism evidence="6 7">
    <name type="scientific">Phytophthora megakarya</name>
    <dbReference type="NCBI Taxonomy" id="4795"/>
    <lineage>
        <taxon>Eukaryota</taxon>
        <taxon>Sar</taxon>
        <taxon>Stramenopiles</taxon>
        <taxon>Oomycota</taxon>
        <taxon>Peronosporomycetes</taxon>
        <taxon>Peronosporales</taxon>
        <taxon>Peronosporaceae</taxon>
        <taxon>Phytophthora</taxon>
    </lineage>
</organism>
<dbReference type="PROSITE" id="PS50600">
    <property type="entry name" value="ULP_PROTEASE"/>
    <property type="match status" value="1"/>
</dbReference>
<dbReference type="Proteomes" id="UP000198211">
    <property type="component" value="Unassembled WGS sequence"/>
</dbReference>
<protein>
    <recommendedName>
        <fullName evidence="5">Ubiquitin-like protease family profile domain-containing protein</fullName>
    </recommendedName>
</protein>
<evidence type="ECO:0000313" key="6">
    <source>
        <dbReference type="EMBL" id="OWY99453.1"/>
    </source>
</evidence>
<dbReference type="EMBL" id="NBNE01008471">
    <property type="protein sequence ID" value="OWY99453.1"/>
    <property type="molecule type" value="Genomic_DNA"/>
</dbReference>
<evidence type="ECO:0000313" key="7">
    <source>
        <dbReference type="Proteomes" id="UP000198211"/>
    </source>
</evidence>
<evidence type="ECO:0000259" key="5">
    <source>
        <dbReference type="PROSITE" id="PS50600"/>
    </source>
</evidence>
<dbReference type="OrthoDB" id="127875at2759"/>
<reference evidence="7" key="1">
    <citation type="submission" date="2017-03" db="EMBL/GenBank/DDBJ databases">
        <title>Phytopthora megakarya and P. palmivora, two closely related causual agents of cacao black pod achieved similar genome size and gene model numbers by different mechanisms.</title>
        <authorList>
            <person name="Ali S."/>
            <person name="Shao J."/>
            <person name="Larry D.J."/>
            <person name="Kronmiller B."/>
            <person name="Shen D."/>
            <person name="Strem M.D."/>
            <person name="Melnick R.L."/>
            <person name="Guiltinan M.J."/>
            <person name="Tyler B.M."/>
            <person name="Meinhardt L.W."/>
            <person name="Bailey B.A."/>
        </authorList>
    </citation>
    <scope>NUCLEOTIDE SEQUENCE [LARGE SCALE GENOMIC DNA]</scope>
    <source>
        <strain evidence="7">zdho120</strain>
    </source>
</reference>
<comment type="similarity">
    <text evidence="1">Belongs to the peptidase C48 family.</text>
</comment>
<evidence type="ECO:0000256" key="1">
    <source>
        <dbReference type="ARBA" id="ARBA00005234"/>
    </source>
</evidence>
<dbReference type="AlphaFoldDB" id="A0A225V2W2"/>
<proteinExistence type="inferred from homology"/>
<dbReference type="GO" id="GO:0008234">
    <property type="term" value="F:cysteine-type peptidase activity"/>
    <property type="evidence" value="ECO:0007669"/>
    <property type="project" value="InterPro"/>
</dbReference>
<dbReference type="SUPFAM" id="SSF54001">
    <property type="entry name" value="Cysteine proteinases"/>
    <property type="match status" value="1"/>
</dbReference>
<feature type="region of interest" description="Disordered" evidence="4">
    <location>
        <begin position="501"/>
        <end position="529"/>
    </location>
</feature>
<feature type="domain" description="Ubiquitin-like protease family profile" evidence="5">
    <location>
        <begin position="274"/>
        <end position="461"/>
    </location>
</feature>
<evidence type="ECO:0000256" key="3">
    <source>
        <dbReference type="ARBA" id="ARBA00022801"/>
    </source>
</evidence>